<dbReference type="EMBL" id="FUWY01000001">
    <property type="protein sequence ID" value="SJZ36033.1"/>
    <property type="molecule type" value="Genomic_DNA"/>
</dbReference>
<keyword evidence="6" id="KW-1185">Reference proteome</keyword>
<dbReference type="PANTHER" id="PTHR12302">
    <property type="entry name" value="EBNA2 BINDING PROTEIN P100"/>
    <property type="match status" value="1"/>
</dbReference>
<dbReference type="Proteomes" id="UP000243297">
    <property type="component" value="Unassembled WGS sequence"/>
</dbReference>
<accession>A0A1T4K0U0</accession>
<dbReference type="Pfam" id="PF00565">
    <property type="entry name" value="SNase"/>
    <property type="match status" value="1"/>
</dbReference>
<keyword evidence="3" id="KW-0378">Hydrolase</keyword>
<dbReference type="GO" id="GO:0016787">
    <property type="term" value="F:hydrolase activity"/>
    <property type="evidence" value="ECO:0007669"/>
    <property type="project" value="UniProtKB-KW"/>
</dbReference>
<protein>
    <submittedName>
        <fullName evidence="5">Micrococcal nuclease</fullName>
    </submittedName>
</protein>
<evidence type="ECO:0000313" key="6">
    <source>
        <dbReference type="Proteomes" id="UP000243297"/>
    </source>
</evidence>
<evidence type="ECO:0000313" key="5">
    <source>
        <dbReference type="EMBL" id="SJZ36033.1"/>
    </source>
</evidence>
<feature type="domain" description="TNase-like" evidence="4">
    <location>
        <begin position="41"/>
        <end position="173"/>
    </location>
</feature>
<dbReference type="SUPFAM" id="SSF50199">
    <property type="entry name" value="Staphylococcal nuclease"/>
    <property type="match status" value="1"/>
</dbReference>
<dbReference type="GO" id="GO:0004519">
    <property type="term" value="F:endonuclease activity"/>
    <property type="evidence" value="ECO:0007669"/>
    <property type="project" value="UniProtKB-KW"/>
</dbReference>
<dbReference type="STRING" id="118967.SAMN02745191_0219"/>
<dbReference type="AlphaFoldDB" id="A0A1T4K0U0"/>
<organism evidence="5 6">
    <name type="scientific">Anaerorhabdus furcosa</name>
    <dbReference type="NCBI Taxonomy" id="118967"/>
    <lineage>
        <taxon>Bacteria</taxon>
        <taxon>Bacillati</taxon>
        <taxon>Bacillota</taxon>
        <taxon>Erysipelotrichia</taxon>
        <taxon>Erysipelotrichales</taxon>
        <taxon>Erysipelotrichaceae</taxon>
        <taxon>Anaerorhabdus</taxon>
    </lineage>
</organism>
<name>A0A1T4K0U0_9FIRM</name>
<dbReference type="InterPro" id="IPR016071">
    <property type="entry name" value="Staphylococal_nuclease_OB-fold"/>
</dbReference>
<dbReference type="Gene3D" id="2.40.50.90">
    <property type="match status" value="1"/>
</dbReference>
<evidence type="ECO:0000259" key="4">
    <source>
        <dbReference type="PROSITE" id="PS50830"/>
    </source>
</evidence>
<keyword evidence="2" id="KW-0255">Endonuclease</keyword>
<proteinExistence type="predicted"/>
<keyword evidence="1" id="KW-0540">Nuclease</keyword>
<sequence length="174" mass="20058">MKKKLWKELNKKKNSKYFIVLLLLFLVVTIAELQFKPQPLEANKVLLTKCVDGDTAHFDIDGKDEKVRFLAIDAPEIAKGGKAADPYGDDAANYTCKALQNAKVIKVEYEEEKVDKYNRRLAWVWIDGELLQVKLVEEGLAKVKYLYDDYQYTEIVQKAEKIAKQENKGVWSIK</sequence>
<dbReference type="InterPro" id="IPR035437">
    <property type="entry name" value="SNase_OB-fold_sf"/>
</dbReference>
<evidence type="ECO:0000256" key="3">
    <source>
        <dbReference type="ARBA" id="ARBA00022801"/>
    </source>
</evidence>
<gene>
    <name evidence="5" type="ORF">SAMN02745191_0219</name>
</gene>
<reference evidence="6" key="1">
    <citation type="submission" date="2017-02" db="EMBL/GenBank/DDBJ databases">
        <authorList>
            <person name="Varghese N."/>
            <person name="Submissions S."/>
        </authorList>
    </citation>
    <scope>NUCLEOTIDE SEQUENCE [LARGE SCALE GENOMIC DNA]</scope>
    <source>
        <strain evidence="6">ATCC 25662</strain>
    </source>
</reference>
<dbReference type="PANTHER" id="PTHR12302:SF3">
    <property type="entry name" value="SERINE_THREONINE-PROTEIN KINASE 31"/>
    <property type="match status" value="1"/>
</dbReference>
<dbReference type="PROSITE" id="PS50830">
    <property type="entry name" value="TNASE_3"/>
    <property type="match status" value="1"/>
</dbReference>
<dbReference type="RefSeq" id="WP_078710679.1">
    <property type="nucleotide sequence ID" value="NZ_FUWY01000001.1"/>
</dbReference>
<evidence type="ECO:0000256" key="2">
    <source>
        <dbReference type="ARBA" id="ARBA00022759"/>
    </source>
</evidence>
<evidence type="ECO:0000256" key="1">
    <source>
        <dbReference type="ARBA" id="ARBA00022722"/>
    </source>
</evidence>
<dbReference type="SMART" id="SM00318">
    <property type="entry name" value="SNc"/>
    <property type="match status" value="1"/>
</dbReference>
<dbReference type="OrthoDB" id="4376109at2"/>